<dbReference type="GO" id="GO:0046872">
    <property type="term" value="F:metal ion binding"/>
    <property type="evidence" value="ECO:0007669"/>
    <property type="project" value="UniProtKB-KW"/>
</dbReference>
<dbReference type="Proteomes" id="UP000070544">
    <property type="component" value="Unassembled WGS sequence"/>
</dbReference>
<evidence type="ECO:0000256" key="4">
    <source>
        <dbReference type="RuleBase" id="RU110713"/>
    </source>
</evidence>
<evidence type="ECO:0000256" key="1">
    <source>
        <dbReference type="ARBA" id="ARBA00005613"/>
    </source>
</evidence>
<dbReference type="PROSITE" id="PS51792">
    <property type="entry name" value="YIPPEE"/>
    <property type="match status" value="1"/>
</dbReference>
<keyword evidence="7" id="KW-1185">Reference proteome</keyword>
<name>A0A139AP31_GONPJ</name>
<evidence type="ECO:0000259" key="5">
    <source>
        <dbReference type="PROSITE" id="PS51792"/>
    </source>
</evidence>
<dbReference type="OMA" id="SSRIYGC"/>
<dbReference type="EMBL" id="KQ965742">
    <property type="protein sequence ID" value="KXS18404.1"/>
    <property type="molecule type" value="Genomic_DNA"/>
</dbReference>
<evidence type="ECO:0000313" key="6">
    <source>
        <dbReference type="EMBL" id="KXS18404.1"/>
    </source>
</evidence>
<comment type="similarity">
    <text evidence="1 4">Belongs to the yippee family.</text>
</comment>
<dbReference type="InterPro" id="IPR039058">
    <property type="entry name" value="Yippee_fam"/>
</dbReference>
<gene>
    <name evidence="6" type="ORF">M427DRAFT_53792</name>
</gene>
<evidence type="ECO:0000256" key="3">
    <source>
        <dbReference type="ARBA" id="ARBA00022833"/>
    </source>
</evidence>
<reference evidence="6 7" key="1">
    <citation type="journal article" date="2015" name="Genome Biol. Evol.">
        <title>Phylogenomic analyses indicate that early fungi evolved digesting cell walls of algal ancestors of land plants.</title>
        <authorList>
            <person name="Chang Y."/>
            <person name="Wang S."/>
            <person name="Sekimoto S."/>
            <person name="Aerts A.L."/>
            <person name="Choi C."/>
            <person name="Clum A."/>
            <person name="LaButti K.M."/>
            <person name="Lindquist E.A."/>
            <person name="Yee Ngan C."/>
            <person name="Ohm R.A."/>
            <person name="Salamov A.A."/>
            <person name="Grigoriev I.V."/>
            <person name="Spatafora J.W."/>
            <person name="Berbee M.L."/>
        </authorList>
    </citation>
    <scope>NUCLEOTIDE SEQUENCE [LARGE SCALE GENOMIC DNA]</scope>
    <source>
        <strain evidence="6 7">JEL478</strain>
    </source>
</reference>
<dbReference type="AlphaFoldDB" id="A0A139AP31"/>
<dbReference type="PANTHER" id="PTHR13848">
    <property type="entry name" value="PROTEIN YIPPEE-LIKE CG15309-RELATED"/>
    <property type="match status" value="1"/>
</dbReference>
<sequence>MGQIYRLFLDSSDSDSSSPVRVFGCNLCGTHLSTHENIVSKTFQGHHGRAWLFHRCVNVVEGTAEERNMTTGLHIVRDIGCAQCGAVVGWKYEKAYESSQKYKEGKFILERALLCEVS</sequence>
<evidence type="ECO:0000313" key="7">
    <source>
        <dbReference type="Proteomes" id="UP000070544"/>
    </source>
</evidence>
<dbReference type="STRING" id="1344416.A0A139AP31"/>
<protein>
    <recommendedName>
        <fullName evidence="4">Protein yippee-like</fullName>
    </recommendedName>
</protein>
<dbReference type="InterPro" id="IPR004910">
    <property type="entry name" value="Yippee/Mis18/Cereblon"/>
</dbReference>
<feature type="domain" description="Yippee" evidence="5">
    <location>
        <begin position="21"/>
        <end position="118"/>
    </location>
</feature>
<evidence type="ECO:0000256" key="2">
    <source>
        <dbReference type="ARBA" id="ARBA00022723"/>
    </source>
</evidence>
<proteinExistence type="inferred from homology"/>
<dbReference type="Pfam" id="PF03226">
    <property type="entry name" value="Yippee-Mis18"/>
    <property type="match status" value="1"/>
</dbReference>
<dbReference type="InterPro" id="IPR034751">
    <property type="entry name" value="Yippee"/>
</dbReference>
<accession>A0A139AP31</accession>
<keyword evidence="2" id="KW-0479">Metal-binding</keyword>
<keyword evidence="3" id="KW-0862">Zinc</keyword>
<organism evidence="6 7">
    <name type="scientific">Gonapodya prolifera (strain JEL478)</name>
    <name type="common">Monoblepharis prolifera</name>
    <dbReference type="NCBI Taxonomy" id="1344416"/>
    <lineage>
        <taxon>Eukaryota</taxon>
        <taxon>Fungi</taxon>
        <taxon>Fungi incertae sedis</taxon>
        <taxon>Chytridiomycota</taxon>
        <taxon>Chytridiomycota incertae sedis</taxon>
        <taxon>Monoblepharidomycetes</taxon>
        <taxon>Monoblepharidales</taxon>
        <taxon>Gonapodyaceae</taxon>
        <taxon>Gonapodya</taxon>
    </lineage>
</organism>
<dbReference type="OrthoDB" id="6407410at2759"/>